<protein>
    <submittedName>
        <fullName evidence="10">Cation-efflux pump</fullName>
    </submittedName>
</protein>
<gene>
    <name evidence="10" type="ORF">HMF3257_35065</name>
</gene>
<evidence type="ECO:0000256" key="1">
    <source>
        <dbReference type="ARBA" id="ARBA00004141"/>
    </source>
</evidence>
<dbReference type="RefSeq" id="WP_111349293.1">
    <property type="nucleotide sequence ID" value="NZ_QLII01000001.1"/>
</dbReference>
<dbReference type="Gene3D" id="3.30.70.1350">
    <property type="entry name" value="Cation efflux protein, cytoplasmic domain"/>
    <property type="match status" value="1"/>
</dbReference>
<evidence type="ECO:0000256" key="5">
    <source>
        <dbReference type="ARBA" id="ARBA00022989"/>
    </source>
</evidence>
<feature type="transmembrane region" description="Helical" evidence="7">
    <location>
        <begin position="85"/>
        <end position="106"/>
    </location>
</feature>
<dbReference type="Proteomes" id="UP000249016">
    <property type="component" value="Unassembled WGS sequence"/>
</dbReference>
<dbReference type="GO" id="GO:0016020">
    <property type="term" value="C:membrane"/>
    <property type="evidence" value="ECO:0007669"/>
    <property type="project" value="UniProtKB-SubCell"/>
</dbReference>
<dbReference type="InterPro" id="IPR050291">
    <property type="entry name" value="CDF_Transporter"/>
</dbReference>
<comment type="subcellular location">
    <subcellularLocation>
        <location evidence="1">Membrane</location>
        <topology evidence="1">Multi-pass membrane protein</topology>
    </subcellularLocation>
</comment>
<comment type="caution">
    <text evidence="10">The sequence shown here is derived from an EMBL/GenBank/DDBJ whole genome shotgun (WGS) entry which is preliminary data.</text>
</comment>
<dbReference type="EMBL" id="QLII01000001">
    <property type="protein sequence ID" value="RAI78017.1"/>
    <property type="molecule type" value="Genomic_DNA"/>
</dbReference>
<keyword evidence="3" id="KW-0813">Transport</keyword>
<evidence type="ECO:0000313" key="10">
    <source>
        <dbReference type="EMBL" id="RAI78017.1"/>
    </source>
</evidence>
<dbReference type="OrthoDB" id="9806522at2"/>
<feature type="transmembrane region" description="Helical" evidence="7">
    <location>
        <begin position="161"/>
        <end position="181"/>
    </location>
</feature>
<proteinExistence type="inferred from homology"/>
<dbReference type="FunFam" id="1.20.1510.10:FF:000006">
    <property type="entry name" value="Divalent cation efflux transporter"/>
    <property type="match status" value="1"/>
</dbReference>
<keyword evidence="11" id="KW-1185">Reference proteome</keyword>
<reference evidence="10 11" key="1">
    <citation type="submission" date="2018-06" db="EMBL/GenBank/DDBJ databases">
        <title>Spirosoma sp. HMF3257 Genome sequencing and assembly.</title>
        <authorList>
            <person name="Kang H."/>
            <person name="Cha I."/>
            <person name="Kim H."/>
            <person name="Kang J."/>
            <person name="Joh K."/>
        </authorList>
    </citation>
    <scope>NUCLEOTIDE SEQUENCE [LARGE SCALE GENOMIC DNA]</scope>
    <source>
        <strain evidence="10 11">HMF3257</strain>
    </source>
</reference>
<dbReference type="NCBIfam" id="TIGR01297">
    <property type="entry name" value="CDF"/>
    <property type="match status" value="1"/>
</dbReference>
<feature type="transmembrane region" description="Helical" evidence="7">
    <location>
        <begin position="16"/>
        <end position="37"/>
    </location>
</feature>
<dbReference type="InterPro" id="IPR058533">
    <property type="entry name" value="Cation_efflux_TM"/>
</dbReference>
<evidence type="ECO:0000256" key="7">
    <source>
        <dbReference type="SAM" id="Phobius"/>
    </source>
</evidence>
<dbReference type="Pfam" id="PF16916">
    <property type="entry name" value="ZT_dimer"/>
    <property type="match status" value="1"/>
</dbReference>
<evidence type="ECO:0000313" key="11">
    <source>
        <dbReference type="Proteomes" id="UP000249016"/>
    </source>
</evidence>
<evidence type="ECO:0000256" key="3">
    <source>
        <dbReference type="ARBA" id="ARBA00022448"/>
    </source>
</evidence>
<organism evidence="10 11">
    <name type="scientific">Spirosoma telluris</name>
    <dbReference type="NCBI Taxonomy" id="2183553"/>
    <lineage>
        <taxon>Bacteria</taxon>
        <taxon>Pseudomonadati</taxon>
        <taxon>Bacteroidota</taxon>
        <taxon>Cytophagia</taxon>
        <taxon>Cytophagales</taxon>
        <taxon>Cytophagaceae</taxon>
        <taxon>Spirosoma</taxon>
    </lineage>
</organism>
<dbReference type="AlphaFoldDB" id="A0A327NRZ2"/>
<feature type="domain" description="Cation efflux protein transmembrane" evidence="8">
    <location>
        <begin position="18"/>
        <end position="212"/>
    </location>
</feature>
<evidence type="ECO:0000256" key="6">
    <source>
        <dbReference type="ARBA" id="ARBA00023136"/>
    </source>
</evidence>
<keyword evidence="4 7" id="KW-0812">Transmembrane</keyword>
<feature type="transmembrane region" description="Helical" evidence="7">
    <location>
        <begin position="187"/>
        <end position="204"/>
    </location>
</feature>
<keyword evidence="6 7" id="KW-0472">Membrane</keyword>
<dbReference type="GO" id="GO:0008324">
    <property type="term" value="F:monoatomic cation transmembrane transporter activity"/>
    <property type="evidence" value="ECO:0007669"/>
    <property type="project" value="InterPro"/>
</dbReference>
<dbReference type="PANTHER" id="PTHR43840">
    <property type="entry name" value="MITOCHONDRIAL METAL TRANSPORTER 1-RELATED"/>
    <property type="match status" value="1"/>
</dbReference>
<accession>A0A327NRZ2</accession>
<comment type="similarity">
    <text evidence="2">Belongs to the cation diffusion facilitator (CDF) transporter (TC 2.A.4) family.</text>
</comment>
<dbReference type="InterPro" id="IPR027469">
    <property type="entry name" value="Cation_efflux_TMD_sf"/>
</dbReference>
<dbReference type="SUPFAM" id="SSF161111">
    <property type="entry name" value="Cation efflux protein transmembrane domain-like"/>
    <property type="match status" value="1"/>
</dbReference>
<dbReference type="SUPFAM" id="SSF160240">
    <property type="entry name" value="Cation efflux protein cytoplasmic domain-like"/>
    <property type="match status" value="1"/>
</dbReference>
<evidence type="ECO:0000256" key="4">
    <source>
        <dbReference type="ARBA" id="ARBA00022692"/>
    </source>
</evidence>
<dbReference type="InterPro" id="IPR036837">
    <property type="entry name" value="Cation_efflux_CTD_sf"/>
</dbReference>
<evidence type="ECO:0000259" key="9">
    <source>
        <dbReference type="Pfam" id="PF16916"/>
    </source>
</evidence>
<feature type="domain" description="Cation efflux protein cytoplasmic" evidence="9">
    <location>
        <begin position="221"/>
        <end position="293"/>
    </location>
</feature>
<dbReference type="InterPro" id="IPR027470">
    <property type="entry name" value="Cation_efflux_CTD"/>
</dbReference>
<dbReference type="Gene3D" id="1.20.1510.10">
    <property type="entry name" value="Cation efflux protein transmembrane domain"/>
    <property type="match status" value="1"/>
</dbReference>
<evidence type="ECO:0000259" key="8">
    <source>
        <dbReference type="Pfam" id="PF01545"/>
    </source>
</evidence>
<name>A0A327NRZ2_9BACT</name>
<evidence type="ECO:0000256" key="2">
    <source>
        <dbReference type="ARBA" id="ARBA00008114"/>
    </source>
</evidence>
<keyword evidence="5 7" id="KW-1133">Transmembrane helix</keyword>
<dbReference type="Pfam" id="PF01545">
    <property type="entry name" value="Cation_efflux"/>
    <property type="match status" value="1"/>
</dbReference>
<sequence>MEQPHKPHQAERGQKTTLIGIGVSIGLLLVKGTAGYLGHSYALIADAIESGTDIITSTFVWFGLRVAARSPDQNHPYGHGKAEPLAAMIVSFALVGAAILIGVESVQHIQVPHKVPEAWTLAVLAGVVIVKEVLFRRIAQVGSEVESSAVKADAWHHRSDAITSLTAFVGISIALIGGPGYESADDWAALLASGFILYNAYHIFRPSFGEIMDEVPSGNWQEELRAIAVQVPQVSGIDKYRVRKTGFEYFIDLHVLVSGELTVREGHAIAHAVKAAILIEKPSVYDVLIHIEPADQANADIS</sequence>
<dbReference type="InterPro" id="IPR002524">
    <property type="entry name" value="Cation_efflux"/>
</dbReference>
<dbReference type="PANTHER" id="PTHR43840:SF15">
    <property type="entry name" value="MITOCHONDRIAL METAL TRANSPORTER 1-RELATED"/>
    <property type="match status" value="1"/>
</dbReference>